<protein>
    <submittedName>
        <fullName evidence="2">Uncharacterized protein DUF2125</fullName>
    </submittedName>
</protein>
<name>A0A2T5BUW9_9RHOB</name>
<keyword evidence="1" id="KW-0732">Signal</keyword>
<reference evidence="2 3" key="1">
    <citation type="submission" date="2018-04" db="EMBL/GenBank/DDBJ databases">
        <title>Genomic Encyclopedia of Archaeal and Bacterial Type Strains, Phase II (KMG-II): from individual species to whole genera.</title>
        <authorList>
            <person name="Goeker M."/>
        </authorList>
    </citation>
    <scope>NUCLEOTIDE SEQUENCE [LARGE SCALE GENOMIC DNA]</scope>
    <source>
        <strain evidence="2 3">DSM 18064</strain>
    </source>
</reference>
<dbReference type="OrthoDB" id="7791409at2"/>
<dbReference type="InterPro" id="IPR018666">
    <property type="entry name" value="DUF2125"/>
</dbReference>
<evidence type="ECO:0000313" key="3">
    <source>
        <dbReference type="Proteomes" id="UP000243859"/>
    </source>
</evidence>
<proteinExistence type="predicted"/>
<evidence type="ECO:0000256" key="1">
    <source>
        <dbReference type="SAM" id="SignalP"/>
    </source>
</evidence>
<sequence>MRYMNSVRTGAFALCVFSSPALADLTARQVWQDWGSHSASYGQTVTGTEMTVGDSLVVTDIKISMKLPGGEVNGAIDRVEFKENGDGTVTVILSPDYPVSLKTKNPDGDVEEMETLFRQDGLKMIASGDETTIRYDVTGPGLSFEMTRLTVNGKERPLELLIRIADIAASYGFTLTETGQRSVMSEGTARSVNFRVASSVPMDESAPGEVSSALFLGEITDISGKSSSIVPDGMNSLNLWTAIGTGFVGEGEISFGATSYSSTVKMPDQEATTTAVRSGAGKLAIELSEAGLRYGVTQTDVVLSFTSPILPIPELNVAMERSESRLMLPLVPSDEPRDFALMSTTKGLTLNEDFWAMFDPSGVLPRDPATMVLDLSGKMRLPVDVLAPTLKNYRPEVEVESVALNDLTLSMGGAILTGTGAFTVDNSTAVPNPDGTVNLRLEGGNALLDNLVTMGLVPPDQANGLRMMIGLFARPGEGEDTLVSDITFKDRQILANGQRLK</sequence>
<feature type="chain" id="PRO_5015525067" evidence="1">
    <location>
        <begin position="24"/>
        <end position="501"/>
    </location>
</feature>
<keyword evidence="3" id="KW-1185">Reference proteome</keyword>
<dbReference type="AlphaFoldDB" id="A0A2T5BUW9"/>
<feature type="signal peptide" evidence="1">
    <location>
        <begin position="1"/>
        <end position="23"/>
    </location>
</feature>
<organism evidence="2 3">
    <name type="scientific">Rhodovulum imhoffii</name>
    <dbReference type="NCBI Taxonomy" id="365340"/>
    <lineage>
        <taxon>Bacteria</taxon>
        <taxon>Pseudomonadati</taxon>
        <taxon>Pseudomonadota</taxon>
        <taxon>Alphaproteobacteria</taxon>
        <taxon>Rhodobacterales</taxon>
        <taxon>Paracoccaceae</taxon>
        <taxon>Rhodovulum</taxon>
    </lineage>
</organism>
<dbReference type="RefSeq" id="WP_107891149.1">
    <property type="nucleotide sequence ID" value="NZ_NHSI01000062.1"/>
</dbReference>
<dbReference type="EMBL" id="QAAA01000003">
    <property type="protein sequence ID" value="PTN03308.1"/>
    <property type="molecule type" value="Genomic_DNA"/>
</dbReference>
<accession>A0A2T5BUW9</accession>
<evidence type="ECO:0000313" key="2">
    <source>
        <dbReference type="EMBL" id="PTN03308.1"/>
    </source>
</evidence>
<comment type="caution">
    <text evidence="2">The sequence shown here is derived from an EMBL/GenBank/DDBJ whole genome shotgun (WGS) entry which is preliminary data.</text>
</comment>
<dbReference type="Proteomes" id="UP000243859">
    <property type="component" value="Unassembled WGS sequence"/>
</dbReference>
<dbReference type="Pfam" id="PF09898">
    <property type="entry name" value="DUF2125"/>
    <property type="match status" value="1"/>
</dbReference>
<gene>
    <name evidence="2" type="ORF">C8N32_103151</name>
</gene>